<dbReference type="PANTHER" id="PTHR37984">
    <property type="entry name" value="PROTEIN CBG26694"/>
    <property type="match status" value="1"/>
</dbReference>
<dbReference type="Pfam" id="PF00665">
    <property type="entry name" value="rve"/>
    <property type="match status" value="1"/>
</dbReference>
<organism evidence="3">
    <name type="scientific">Rhipicephalus zambeziensis</name>
    <dbReference type="NCBI Taxonomy" id="60191"/>
    <lineage>
        <taxon>Eukaryota</taxon>
        <taxon>Metazoa</taxon>
        <taxon>Ecdysozoa</taxon>
        <taxon>Arthropoda</taxon>
        <taxon>Chelicerata</taxon>
        <taxon>Arachnida</taxon>
        <taxon>Acari</taxon>
        <taxon>Parasitiformes</taxon>
        <taxon>Ixodida</taxon>
        <taxon>Ixodoidea</taxon>
        <taxon>Ixodidae</taxon>
        <taxon>Rhipicephalinae</taxon>
        <taxon>Rhipicephalus</taxon>
        <taxon>Rhipicephalus</taxon>
    </lineage>
</organism>
<dbReference type="InterPro" id="IPR036397">
    <property type="entry name" value="RNaseH_sf"/>
</dbReference>
<proteinExistence type="predicted"/>
<feature type="region of interest" description="Disordered" evidence="1">
    <location>
        <begin position="186"/>
        <end position="211"/>
    </location>
</feature>
<evidence type="ECO:0000256" key="1">
    <source>
        <dbReference type="SAM" id="MobiDB-lite"/>
    </source>
</evidence>
<feature type="compositionally biased region" description="Basic residues" evidence="1">
    <location>
        <begin position="363"/>
        <end position="372"/>
    </location>
</feature>
<reference evidence="3" key="1">
    <citation type="journal article" date="2017" name="Parasit. Vectors">
        <title>Sialotranscriptomics of Rhipicephalus zambeziensis reveals intricate expression profiles of secretory proteins and suggests tight temporal transcriptional regulation during blood-feeding.</title>
        <authorList>
            <person name="de Castro M.H."/>
            <person name="de Klerk D."/>
            <person name="Pienaar R."/>
            <person name="Rees D.J.G."/>
            <person name="Mans B.J."/>
        </authorList>
    </citation>
    <scope>NUCLEOTIDE SEQUENCE</scope>
    <source>
        <tissue evidence="3">Salivary glands</tissue>
    </source>
</reference>
<dbReference type="InterPro" id="IPR050951">
    <property type="entry name" value="Retrovirus_Pol_polyprotein"/>
</dbReference>
<accession>A0A224YXR6</accession>
<dbReference type="FunFam" id="3.30.420.10:FF:000063">
    <property type="entry name" value="Retrovirus-related Pol polyprotein from transposon 297-like Protein"/>
    <property type="match status" value="1"/>
</dbReference>
<feature type="domain" description="Integrase catalytic" evidence="2">
    <location>
        <begin position="1"/>
        <end position="148"/>
    </location>
</feature>
<dbReference type="SUPFAM" id="SSF53098">
    <property type="entry name" value="Ribonuclease H-like"/>
    <property type="match status" value="1"/>
</dbReference>
<dbReference type="EMBL" id="GFPF01008255">
    <property type="protein sequence ID" value="MAA19401.1"/>
    <property type="molecule type" value="Transcribed_RNA"/>
</dbReference>
<dbReference type="AlphaFoldDB" id="A0A224YXR6"/>
<name>A0A224YXR6_9ACAR</name>
<dbReference type="PROSITE" id="PS50994">
    <property type="entry name" value="INTEGRASE"/>
    <property type="match status" value="1"/>
</dbReference>
<evidence type="ECO:0000313" key="3">
    <source>
        <dbReference type="EMBL" id="MAA19401.1"/>
    </source>
</evidence>
<dbReference type="InterPro" id="IPR001584">
    <property type="entry name" value="Integrase_cat-core"/>
</dbReference>
<dbReference type="GO" id="GO:0003676">
    <property type="term" value="F:nucleic acid binding"/>
    <property type="evidence" value="ECO:0007669"/>
    <property type="project" value="InterPro"/>
</dbReference>
<feature type="region of interest" description="Disordered" evidence="1">
    <location>
        <begin position="253"/>
        <end position="281"/>
    </location>
</feature>
<dbReference type="InterPro" id="IPR012337">
    <property type="entry name" value="RNaseH-like_sf"/>
</dbReference>
<evidence type="ECO:0000259" key="2">
    <source>
        <dbReference type="PROSITE" id="PS50994"/>
    </source>
</evidence>
<protein>
    <submittedName>
        <fullName evidence="3">Gypsy-11 cq-i</fullName>
    </submittedName>
</protein>
<sequence>MDIVGPLERAPYDCRFAITLVDYHSKWPEVCFTHAVTSEAVITFLSALFSREGFPEAIVTDNGPQFKSQIFETFLSDRGIQHLCSSNYDPQANGQVERFNRVLKEQMQLAQLECRPLKQAVTKYLGTYRFTPQATTGLSPAQLLHNRQPRSGIDIAGLHPKSSAPSPMLDPVRTRVFHRQQATKLRIDSKRGAKPPKLQVGHRVKVRLPGKQNKYKGPYTILSQIGLNSFRLSDGNVWNASKLVIVNAEQNAISQQNSRPPPDFSSRQQSNTSPPPCFSAAPQLVTLPLTTLQAPSQQSADVPSPNADLIEGGKDVSCTDTPESLPRLLSDDEHVGEPQGSNSSELDKAPSVNPSPHSPACLRPKRRRKKPARYKDFVP</sequence>
<dbReference type="PANTHER" id="PTHR37984:SF15">
    <property type="entry name" value="INTEGRASE CATALYTIC DOMAIN-CONTAINING PROTEIN"/>
    <property type="match status" value="1"/>
</dbReference>
<dbReference type="GO" id="GO:0015074">
    <property type="term" value="P:DNA integration"/>
    <property type="evidence" value="ECO:0007669"/>
    <property type="project" value="InterPro"/>
</dbReference>
<feature type="region of interest" description="Disordered" evidence="1">
    <location>
        <begin position="294"/>
        <end position="379"/>
    </location>
</feature>
<dbReference type="Gene3D" id="3.30.420.10">
    <property type="entry name" value="Ribonuclease H-like superfamily/Ribonuclease H"/>
    <property type="match status" value="1"/>
</dbReference>